<dbReference type="Proteomes" id="UP000824504">
    <property type="component" value="Chromosome"/>
</dbReference>
<name>A0ABX8SHY6_9ACTN</name>
<dbReference type="EMBL" id="CP079216">
    <property type="protein sequence ID" value="QXT62888.1"/>
    <property type="molecule type" value="Genomic_DNA"/>
</dbReference>
<dbReference type="RefSeq" id="WP_219082188.1">
    <property type="nucleotide sequence ID" value="NZ_CP079216.1"/>
</dbReference>
<sequence>MADMARAESRERFRFEAAQSRYTDRRDAVIAFDQAAEQESERIADFDEDPRNSGLSVTDLVDGYRLDGLMAAHARVAVLTSREVTGAATAVKDAIMGLLCGREGAWLAYGVAIDRYREVSRHLLSGGTGLNASTQSDSSR</sequence>
<evidence type="ECO:0000313" key="2">
    <source>
        <dbReference type="Proteomes" id="UP000824504"/>
    </source>
</evidence>
<protein>
    <submittedName>
        <fullName evidence="1">Uncharacterized protein</fullName>
    </submittedName>
</protein>
<proteinExistence type="predicted"/>
<accession>A0ABX8SHY6</accession>
<evidence type="ECO:0000313" key="1">
    <source>
        <dbReference type="EMBL" id="QXT62888.1"/>
    </source>
</evidence>
<gene>
    <name evidence="1" type="ORF">KDB89_14365</name>
</gene>
<keyword evidence="2" id="KW-1185">Reference proteome</keyword>
<reference evidence="1 2" key="1">
    <citation type="submission" date="2021-07" db="EMBL/GenBank/DDBJ databases">
        <title>complete genome sequencing of Tessaracoccus sp.J1M15.</title>
        <authorList>
            <person name="Bae J.-W."/>
            <person name="Kim D.-y."/>
        </authorList>
    </citation>
    <scope>NUCLEOTIDE SEQUENCE [LARGE SCALE GENOMIC DNA]</scope>
    <source>
        <strain evidence="1 2">J1M15</strain>
    </source>
</reference>
<organism evidence="1 2">
    <name type="scientific">Tessaracoccus palaemonis</name>
    <dbReference type="NCBI Taxonomy" id="2829499"/>
    <lineage>
        <taxon>Bacteria</taxon>
        <taxon>Bacillati</taxon>
        <taxon>Actinomycetota</taxon>
        <taxon>Actinomycetes</taxon>
        <taxon>Propionibacteriales</taxon>
        <taxon>Propionibacteriaceae</taxon>
        <taxon>Tessaracoccus</taxon>
    </lineage>
</organism>